<reference evidence="1" key="1">
    <citation type="journal article" date="2023" name="PLoS Negl. Trop. Dis.">
        <title>A genome sequence for Biomphalaria pfeifferi, the major vector snail for the human-infecting parasite Schistosoma mansoni.</title>
        <authorList>
            <person name="Bu L."/>
            <person name="Lu L."/>
            <person name="Laidemitt M.R."/>
            <person name="Zhang S.M."/>
            <person name="Mutuku M."/>
            <person name="Mkoji G."/>
            <person name="Steinauer M."/>
            <person name="Loker E.S."/>
        </authorList>
    </citation>
    <scope>NUCLEOTIDE SEQUENCE</scope>
    <source>
        <strain evidence="1">KasaAsao</strain>
    </source>
</reference>
<gene>
    <name evidence="1" type="ORF">Bpfe_014720</name>
</gene>
<dbReference type="EMBL" id="JASAOG010000066">
    <property type="protein sequence ID" value="KAK0055851.1"/>
    <property type="molecule type" value="Genomic_DNA"/>
</dbReference>
<accession>A0AAD8FA13</accession>
<comment type="caution">
    <text evidence="1">The sequence shown here is derived from an EMBL/GenBank/DDBJ whole genome shotgun (WGS) entry which is preliminary data.</text>
</comment>
<keyword evidence="2" id="KW-1185">Reference proteome</keyword>
<sequence length="133" mass="14593">MFNVNTRHMTNGGALSEKTYCLKANYTKILYQIKLQDFSDNLSMSIIHRSTRAVRKLAVKGRLGSGRTYTQVSHPVFKLDQNGATLSQPVTRSAGWALPASLALIGLGFSLFSTKQLVSCNGTIKAFAVPNRK</sequence>
<dbReference type="Proteomes" id="UP001233172">
    <property type="component" value="Unassembled WGS sequence"/>
</dbReference>
<protein>
    <submittedName>
        <fullName evidence="1">Uncharacterized protein</fullName>
    </submittedName>
</protein>
<proteinExistence type="predicted"/>
<reference evidence="1" key="2">
    <citation type="submission" date="2023-04" db="EMBL/GenBank/DDBJ databases">
        <authorList>
            <person name="Bu L."/>
            <person name="Lu L."/>
            <person name="Laidemitt M.R."/>
            <person name="Zhang S.M."/>
            <person name="Mutuku M."/>
            <person name="Mkoji G."/>
            <person name="Steinauer M."/>
            <person name="Loker E.S."/>
        </authorList>
    </citation>
    <scope>NUCLEOTIDE SEQUENCE</scope>
    <source>
        <strain evidence="1">KasaAsao</strain>
        <tissue evidence="1">Whole Snail</tissue>
    </source>
</reference>
<dbReference type="AlphaFoldDB" id="A0AAD8FA13"/>
<evidence type="ECO:0000313" key="2">
    <source>
        <dbReference type="Proteomes" id="UP001233172"/>
    </source>
</evidence>
<evidence type="ECO:0000313" key="1">
    <source>
        <dbReference type="EMBL" id="KAK0055851.1"/>
    </source>
</evidence>
<organism evidence="1 2">
    <name type="scientific">Biomphalaria pfeifferi</name>
    <name type="common">Bloodfluke planorb</name>
    <name type="synonym">Freshwater snail</name>
    <dbReference type="NCBI Taxonomy" id="112525"/>
    <lineage>
        <taxon>Eukaryota</taxon>
        <taxon>Metazoa</taxon>
        <taxon>Spiralia</taxon>
        <taxon>Lophotrochozoa</taxon>
        <taxon>Mollusca</taxon>
        <taxon>Gastropoda</taxon>
        <taxon>Heterobranchia</taxon>
        <taxon>Euthyneura</taxon>
        <taxon>Panpulmonata</taxon>
        <taxon>Hygrophila</taxon>
        <taxon>Lymnaeoidea</taxon>
        <taxon>Planorbidae</taxon>
        <taxon>Biomphalaria</taxon>
    </lineage>
</organism>
<name>A0AAD8FA13_BIOPF</name>